<dbReference type="PROSITE" id="PS00211">
    <property type="entry name" value="ABC_TRANSPORTER_1"/>
    <property type="match status" value="1"/>
</dbReference>
<dbReference type="RefSeq" id="WP_216122966.1">
    <property type="nucleotide sequence ID" value="NZ_CP086239.1"/>
</dbReference>
<evidence type="ECO:0000256" key="1">
    <source>
        <dbReference type="ARBA" id="ARBA00005417"/>
    </source>
</evidence>
<name>A0AA47I5Y8_9CLOT</name>
<evidence type="ECO:0000313" key="7">
    <source>
        <dbReference type="Proteomes" id="UP001164733"/>
    </source>
</evidence>
<dbReference type="Pfam" id="PF13732">
    <property type="entry name" value="DrrA1-3_C"/>
    <property type="match status" value="1"/>
</dbReference>
<dbReference type="InterPro" id="IPR003439">
    <property type="entry name" value="ABC_transporter-like_ATP-bd"/>
</dbReference>
<feature type="domain" description="ABC transporter" evidence="5">
    <location>
        <begin position="2"/>
        <end position="232"/>
    </location>
</feature>
<dbReference type="InterPro" id="IPR003593">
    <property type="entry name" value="AAA+_ATPase"/>
</dbReference>
<evidence type="ECO:0000256" key="3">
    <source>
        <dbReference type="ARBA" id="ARBA00022741"/>
    </source>
</evidence>
<evidence type="ECO:0000256" key="4">
    <source>
        <dbReference type="ARBA" id="ARBA00022840"/>
    </source>
</evidence>
<dbReference type="Pfam" id="PF00005">
    <property type="entry name" value="ABC_tran"/>
    <property type="match status" value="1"/>
</dbReference>
<dbReference type="PANTHER" id="PTHR42711">
    <property type="entry name" value="ABC TRANSPORTER ATP-BINDING PROTEIN"/>
    <property type="match status" value="1"/>
</dbReference>
<dbReference type="PROSITE" id="PS50893">
    <property type="entry name" value="ABC_TRANSPORTER_2"/>
    <property type="match status" value="1"/>
</dbReference>
<keyword evidence="2" id="KW-0813">Transport</keyword>
<evidence type="ECO:0000256" key="2">
    <source>
        <dbReference type="ARBA" id="ARBA00022448"/>
    </source>
</evidence>
<organism evidence="6 7">
    <name type="scientific">Clostridium estertheticum</name>
    <dbReference type="NCBI Taxonomy" id="238834"/>
    <lineage>
        <taxon>Bacteria</taxon>
        <taxon>Bacillati</taxon>
        <taxon>Bacillota</taxon>
        <taxon>Clostridia</taxon>
        <taxon>Eubacteriales</taxon>
        <taxon>Clostridiaceae</taxon>
        <taxon>Clostridium</taxon>
    </lineage>
</organism>
<dbReference type="SMART" id="SM00382">
    <property type="entry name" value="AAA"/>
    <property type="match status" value="1"/>
</dbReference>
<evidence type="ECO:0000313" key="6">
    <source>
        <dbReference type="EMBL" id="WAG60083.1"/>
    </source>
</evidence>
<proteinExistence type="inferred from homology"/>
<dbReference type="GO" id="GO:0016887">
    <property type="term" value="F:ATP hydrolysis activity"/>
    <property type="evidence" value="ECO:0007669"/>
    <property type="project" value="InterPro"/>
</dbReference>
<keyword evidence="4 6" id="KW-0067">ATP-binding</keyword>
<dbReference type="InterPro" id="IPR025302">
    <property type="entry name" value="DrrA1/2-like_C"/>
</dbReference>
<dbReference type="Proteomes" id="UP001164733">
    <property type="component" value="Chromosome"/>
</dbReference>
<evidence type="ECO:0000259" key="5">
    <source>
        <dbReference type="PROSITE" id="PS50893"/>
    </source>
</evidence>
<dbReference type="InterPro" id="IPR050763">
    <property type="entry name" value="ABC_transporter_ATP-binding"/>
</dbReference>
<dbReference type="PANTHER" id="PTHR42711:SF5">
    <property type="entry name" value="ABC TRANSPORTER ATP-BINDING PROTEIN NATA"/>
    <property type="match status" value="1"/>
</dbReference>
<dbReference type="AlphaFoldDB" id="A0AA47I5Y8"/>
<dbReference type="EMBL" id="CP086239">
    <property type="protein sequence ID" value="WAG60083.1"/>
    <property type="molecule type" value="Genomic_DNA"/>
</dbReference>
<dbReference type="InterPro" id="IPR017871">
    <property type="entry name" value="ABC_transporter-like_CS"/>
</dbReference>
<protein>
    <submittedName>
        <fullName evidence="6">ABC transporter ATP-binding protein</fullName>
    </submittedName>
</protein>
<sequence length="308" mass="35172">MLKVTNLTKSYKEFEVLKGISFEIKRGKIHGFLGQNGSGKTSTMNILTGLIGYNSGDIMYNGKDFNKNKRRILKNVGYLPQNPVFYNYMTGYEYLDFIGRLSNMSITMIKKRSNEILEIVGLKDAGNRKLSGFSGGMKQRFGLCVSLFNKPELLFLDEPTSALDPEGRMEILEFINSLKNEGVSVFLSTHILNDVERVCDEVSILKDGKIVVSAGLEELKNDYIQPIYDLEFEDDCSNFKEKLSKLNWVENIQRNKNKLNIYVKDINLARSNLLQLLAIEPNHLMSFNLRKSNLEEIFLKLVNKDGHI</sequence>
<reference evidence="6" key="1">
    <citation type="submission" date="2021-11" db="EMBL/GenBank/DDBJ databases">
        <title>Clostridia strains as spoilage organisms.</title>
        <authorList>
            <person name="Wambui J."/>
            <person name="Stevens M.J.A."/>
            <person name="Stephan R."/>
        </authorList>
    </citation>
    <scope>NUCLEOTIDE SEQUENCE</scope>
    <source>
        <strain evidence="6">CF009</strain>
    </source>
</reference>
<keyword evidence="3" id="KW-0547">Nucleotide-binding</keyword>
<dbReference type="GO" id="GO:0005524">
    <property type="term" value="F:ATP binding"/>
    <property type="evidence" value="ECO:0007669"/>
    <property type="project" value="UniProtKB-KW"/>
</dbReference>
<dbReference type="CDD" id="cd03230">
    <property type="entry name" value="ABC_DR_subfamily_A"/>
    <property type="match status" value="1"/>
</dbReference>
<comment type="similarity">
    <text evidence="1">Belongs to the ABC transporter superfamily.</text>
</comment>
<gene>
    <name evidence="6" type="ORF">LL038_21495</name>
</gene>
<accession>A0AA47I5Y8</accession>